<dbReference type="GO" id="GO:0016829">
    <property type="term" value="F:lyase activity"/>
    <property type="evidence" value="ECO:0007669"/>
    <property type="project" value="UniProtKB-KW"/>
</dbReference>
<dbReference type="Gene3D" id="2.70.98.70">
    <property type="match status" value="1"/>
</dbReference>
<reference evidence="7" key="2">
    <citation type="submission" date="2021-09" db="EMBL/GenBank/DDBJ databases">
        <authorList>
            <person name="Gilroy R."/>
        </authorList>
    </citation>
    <scope>NUCLEOTIDE SEQUENCE</scope>
    <source>
        <strain evidence="7">CHK124-7917</strain>
    </source>
</reference>
<dbReference type="InterPro" id="IPR031680">
    <property type="entry name" value="Hepar_II_III_N"/>
</dbReference>
<dbReference type="Gene3D" id="1.50.10.100">
    <property type="entry name" value="Chondroitin AC/alginate lyase"/>
    <property type="match status" value="1"/>
</dbReference>
<dbReference type="PANTHER" id="PTHR39210">
    <property type="entry name" value="HEPARIN-SULFATE LYASE"/>
    <property type="match status" value="1"/>
</dbReference>
<dbReference type="AlphaFoldDB" id="A0A921GH27"/>
<keyword evidence="4" id="KW-0456">Lyase</keyword>
<comment type="subcellular location">
    <subcellularLocation>
        <location evidence="1">Periplasm</location>
    </subcellularLocation>
</comment>
<evidence type="ECO:0000256" key="2">
    <source>
        <dbReference type="ARBA" id="ARBA00022729"/>
    </source>
</evidence>
<accession>A0A921GH27</accession>
<sequence>MNLEAIRKRLRRAARLMRVSEMGERLHGRDLSVLLARADEVMADTYTFSKTWDMERCRVPFTLPAGAYDWNVVNNDDEEWCFMLNRMDYLEDLALASLVTGDEKYARKAAELIGSWVDAHPTIVPELSTRTLDTGIRIRSMVCVLPALDAVGVLADELLEKTVASVRDQIASLRERYLPKYETSNWGSIQTLAILTVLATLEDDPASDPDWAWAAGRAESQMAAQVYPDGIDWEQSTMYHVEVLLYSLRALHVLEAQGAPVPRGLRGAAERLSRALAAQMMPNGCIDAQGDSDRTDVRGLMALCAGVLGDTALAVASGRTELDPGDVFAFGCDVEDALVACAGEKGAELPLVFDGVDSGLFVARSSWDADANLTEFSSGPLGSGHGHSDNLHVTAVYHGAPVLVDGGRYTYREDSPERPYLKGPLAHNVPLLDGRSSCAPKGSWGYSDFGYPLKTYARHAGGVHYFEGALVGHDPMHVLVRKLVALDCGIWVCADEALAEGGHELVSRFHFDPEARVEAADAGCRIICPAGELTLGSTGALSCGREDISLDYNALSEADLVEARSALSERGGQLWWLSSADVRVSPAQVLRGGSEPVDPALAEAVRFELPGGEFYTVAFFHGEAYTGVKAFALEGVSFHAKTVVVHGVGDARDLTVLRA</sequence>
<evidence type="ECO:0000313" key="8">
    <source>
        <dbReference type="Proteomes" id="UP000697330"/>
    </source>
</evidence>
<dbReference type="Proteomes" id="UP000697330">
    <property type="component" value="Unassembled WGS sequence"/>
</dbReference>
<evidence type="ECO:0000256" key="1">
    <source>
        <dbReference type="ARBA" id="ARBA00004418"/>
    </source>
</evidence>
<organism evidence="7 8">
    <name type="scientific">Thermophilibacter provencensis</name>
    <dbReference type="NCBI Taxonomy" id="1852386"/>
    <lineage>
        <taxon>Bacteria</taxon>
        <taxon>Bacillati</taxon>
        <taxon>Actinomycetota</taxon>
        <taxon>Coriobacteriia</taxon>
        <taxon>Coriobacteriales</taxon>
        <taxon>Atopobiaceae</taxon>
        <taxon>Thermophilibacter</taxon>
    </lineage>
</organism>
<keyword evidence="2" id="KW-0732">Signal</keyword>
<evidence type="ECO:0000256" key="4">
    <source>
        <dbReference type="ARBA" id="ARBA00023239"/>
    </source>
</evidence>
<protein>
    <submittedName>
        <fullName evidence="7">Heparinase II/III family protein</fullName>
    </submittedName>
</protein>
<dbReference type="InterPro" id="IPR008929">
    <property type="entry name" value="Chondroitin_lyas"/>
</dbReference>
<dbReference type="InterPro" id="IPR012480">
    <property type="entry name" value="Hepar_II_III_C"/>
</dbReference>
<gene>
    <name evidence="7" type="ORF">K8U72_09315</name>
</gene>
<dbReference type="Pfam" id="PF07940">
    <property type="entry name" value="Hepar_II_III_C"/>
    <property type="match status" value="1"/>
</dbReference>
<reference evidence="7" key="1">
    <citation type="journal article" date="2021" name="PeerJ">
        <title>Extensive microbial diversity within the chicken gut microbiome revealed by metagenomics and culture.</title>
        <authorList>
            <person name="Gilroy R."/>
            <person name="Ravi A."/>
            <person name="Getino M."/>
            <person name="Pursley I."/>
            <person name="Horton D.L."/>
            <person name="Alikhan N.F."/>
            <person name="Baker D."/>
            <person name="Gharbi K."/>
            <person name="Hall N."/>
            <person name="Watson M."/>
            <person name="Adriaenssens E.M."/>
            <person name="Foster-Nyarko E."/>
            <person name="Jarju S."/>
            <person name="Secka A."/>
            <person name="Antonio M."/>
            <person name="Oren A."/>
            <person name="Chaudhuri R.R."/>
            <person name="La Ragione R."/>
            <person name="Hildebrand F."/>
            <person name="Pallen M.J."/>
        </authorList>
    </citation>
    <scope>NUCLEOTIDE SEQUENCE</scope>
    <source>
        <strain evidence="7">CHK124-7917</strain>
    </source>
</reference>
<name>A0A921GH27_9ACTN</name>
<evidence type="ECO:0000313" key="7">
    <source>
        <dbReference type="EMBL" id="HJF45963.1"/>
    </source>
</evidence>
<dbReference type="GO" id="GO:0042597">
    <property type="term" value="C:periplasmic space"/>
    <property type="evidence" value="ECO:0007669"/>
    <property type="project" value="UniProtKB-SubCell"/>
</dbReference>
<evidence type="ECO:0000256" key="3">
    <source>
        <dbReference type="ARBA" id="ARBA00022764"/>
    </source>
</evidence>
<dbReference type="Pfam" id="PF16889">
    <property type="entry name" value="Hepar_II_III_N"/>
    <property type="match status" value="1"/>
</dbReference>
<feature type="domain" description="Heparin-sulfate lyase N-terminal" evidence="6">
    <location>
        <begin position="66"/>
        <end position="292"/>
    </location>
</feature>
<dbReference type="RefSeq" id="WP_274959591.1">
    <property type="nucleotide sequence ID" value="NZ_DYWQ01000144.1"/>
</dbReference>
<dbReference type="EMBL" id="DYWQ01000144">
    <property type="protein sequence ID" value="HJF45963.1"/>
    <property type="molecule type" value="Genomic_DNA"/>
</dbReference>
<evidence type="ECO:0000259" key="5">
    <source>
        <dbReference type="Pfam" id="PF07940"/>
    </source>
</evidence>
<comment type="caution">
    <text evidence="7">The sequence shown here is derived from an EMBL/GenBank/DDBJ whole genome shotgun (WGS) entry which is preliminary data.</text>
</comment>
<dbReference type="PANTHER" id="PTHR39210:SF1">
    <property type="entry name" value="HEPARIN-SULFATE LYASE"/>
    <property type="match status" value="1"/>
</dbReference>
<evidence type="ECO:0000259" key="6">
    <source>
        <dbReference type="Pfam" id="PF16889"/>
    </source>
</evidence>
<feature type="domain" description="Heparinase II/III-like C-terminal" evidence="5">
    <location>
        <begin position="352"/>
        <end position="556"/>
    </location>
</feature>
<proteinExistence type="predicted"/>
<keyword evidence="3" id="KW-0574">Periplasm</keyword>
<dbReference type="SUPFAM" id="SSF48230">
    <property type="entry name" value="Chondroitin AC/alginate lyase"/>
    <property type="match status" value="1"/>
</dbReference>